<name>A0A6M8SWV2_9NEIS</name>
<evidence type="ECO:0000256" key="18">
    <source>
        <dbReference type="RuleBase" id="RU003794"/>
    </source>
</evidence>
<keyword evidence="9 18" id="KW-0812">Transmembrane</keyword>
<dbReference type="GO" id="GO:0008168">
    <property type="term" value="F:methyltransferase activity"/>
    <property type="evidence" value="ECO:0007669"/>
    <property type="project" value="UniProtKB-KW"/>
</dbReference>
<dbReference type="Proteomes" id="UP000504844">
    <property type="component" value="Chromosome"/>
</dbReference>
<comment type="similarity">
    <text evidence="2 17">Belongs to the peptidase A24 family.</text>
</comment>
<feature type="domain" description="Prepilin type IV endopeptidase peptidase" evidence="20">
    <location>
        <begin position="132"/>
        <end position="241"/>
    </location>
</feature>
<keyword evidence="5 18" id="KW-0489">Methyltransferase</keyword>
<accession>A0A6M8SWV2</accession>
<reference evidence="22 23" key="1">
    <citation type="submission" date="2020-05" db="EMBL/GenBank/DDBJ databases">
        <title>Complete genome sequence of Deefgea sp. D17.</title>
        <authorList>
            <person name="Bae J.-W."/>
            <person name="Han J.E."/>
        </authorList>
    </citation>
    <scope>NUCLEOTIDE SEQUENCE [LARGE SCALE GENOMIC DNA]</scope>
    <source>
        <strain evidence="22 23">D17</strain>
    </source>
</reference>
<feature type="transmembrane region" description="Helical" evidence="19">
    <location>
        <begin position="155"/>
        <end position="172"/>
    </location>
</feature>
<feature type="transmembrane region" description="Helical" evidence="19">
    <location>
        <begin position="178"/>
        <end position="200"/>
    </location>
</feature>
<dbReference type="InterPro" id="IPR050882">
    <property type="entry name" value="Prepilin_peptidase/N-MTase"/>
</dbReference>
<keyword evidence="23" id="KW-1185">Reference proteome</keyword>
<gene>
    <name evidence="22" type="ORF">HQN60_03815</name>
</gene>
<comment type="subcellular location">
    <subcellularLocation>
        <location evidence="1">Cell inner membrane</location>
        <topology evidence="1">Multi-pass membrane protein</topology>
    </subcellularLocation>
    <subcellularLocation>
        <location evidence="18">Cell membrane</location>
        <topology evidence="18">Multi-pass membrane protein</topology>
    </subcellularLocation>
</comment>
<feature type="transmembrane region" description="Helical" evidence="19">
    <location>
        <begin position="6"/>
        <end position="29"/>
    </location>
</feature>
<dbReference type="Pfam" id="PF01478">
    <property type="entry name" value="Peptidase_A24"/>
    <property type="match status" value="1"/>
</dbReference>
<keyword evidence="10 18" id="KW-0378">Hydrolase</keyword>
<evidence type="ECO:0000256" key="12">
    <source>
        <dbReference type="ARBA" id="ARBA00023136"/>
    </source>
</evidence>
<proteinExistence type="inferred from homology"/>
<evidence type="ECO:0000256" key="3">
    <source>
        <dbReference type="ARBA" id="ARBA00022475"/>
    </source>
</evidence>
<comment type="function">
    <text evidence="18">Plays an essential role in type IV pili and type II pseudopili formation by proteolytically removing the leader sequence from substrate proteins and subsequently monomethylating the alpha-amino group of the newly exposed N-terminal phenylalanine.</text>
</comment>
<evidence type="ECO:0000256" key="6">
    <source>
        <dbReference type="ARBA" id="ARBA00022670"/>
    </source>
</evidence>
<evidence type="ECO:0000256" key="1">
    <source>
        <dbReference type="ARBA" id="ARBA00004429"/>
    </source>
</evidence>
<dbReference type="AlphaFoldDB" id="A0A6M8SWV2"/>
<organism evidence="22 23">
    <name type="scientific">Deefgea piscis</name>
    <dbReference type="NCBI Taxonomy" id="2739061"/>
    <lineage>
        <taxon>Bacteria</taxon>
        <taxon>Pseudomonadati</taxon>
        <taxon>Pseudomonadota</taxon>
        <taxon>Betaproteobacteria</taxon>
        <taxon>Neisseriales</taxon>
        <taxon>Chitinibacteraceae</taxon>
        <taxon>Deefgea</taxon>
    </lineage>
</organism>
<feature type="transmembrane region" description="Helical" evidence="19">
    <location>
        <begin position="257"/>
        <end position="280"/>
    </location>
</feature>
<evidence type="ECO:0000313" key="22">
    <source>
        <dbReference type="EMBL" id="QKJ68086.1"/>
    </source>
</evidence>
<evidence type="ECO:0000256" key="11">
    <source>
        <dbReference type="ARBA" id="ARBA00022989"/>
    </source>
</evidence>
<evidence type="ECO:0000256" key="7">
    <source>
        <dbReference type="ARBA" id="ARBA00022679"/>
    </source>
</evidence>
<dbReference type="FunFam" id="1.20.120.1220:FF:000001">
    <property type="entry name" value="Type 4 prepilin-like proteins leader peptide-processing enzyme"/>
    <property type="match status" value="1"/>
</dbReference>
<evidence type="ECO:0000256" key="2">
    <source>
        <dbReference type="ARBA" id="ARBA00005801"/>
    </source>
</evidence>
<dbReference type="EC" id="2.1.1.-" evidence="18"/>
<evidence type="ECO:0000313" key="23">
    <source>
        <dbReference type="Proteomes" id="UP000504844"/>
    </source>
</evidence>
<feature type="transmembrane region" description="Helical" evidence="19">
    <location>
        <begin position="212"/>
        <end position="245"/>
    </location>
</feature>
<dbReference type="GO" id="GO:0005886">
    <property type="term" value="C:plasma membrane"/>
    <property type="evidence" value="ECO:0007669"/>
    <property type="project" value="UniProtKB-SubCell"/>
</dbReference>
<dbReference type="EC" id="3.4.23.43" evidence="15 18"/>
<keyword evidence="7 18" id="KW-0808">Transferase</keyword>
<evidence type="ECO:0000256" key="16">
    <source>
        <dbReference type="ARBA" id="ARBA00071870"/>
    </source>
</evidence>
<evidence type="ECO:0000256" key="5">
    <source>
        <dbReference type="ARBA" id="ARBA00022603"/>
    </source>
</evidence>
<keyword evidence="4" id="KW-0997">Cell inner membrane</keyword>
<dbReference type="InterPro" id="IPR000045">
    <property type="entry name" value="Prepilin_IV_endopep_pep"/>
</dbReference>
<keyword evidence="11 19" id="KW-1133">Transmembrane helix</keyword>
<evidence type="ECO:0000259" key="21">
    <source>
        <dbReference type="Pfam" id="PF06750"/>
    </source>
</evidence>
<evidence type="ECO:0000256" key="10">
    <source>
        <dbReference type="ARBA" id="ARBA00022801"/>
    </source>
</evidence>
<feature type="transmembrane region" description="Helical" evidence="19">
    <location>
        <begin position="128"/>
        <end position="146"/>
    </location>
</feature>
<keyword evidence="3" id="KW-1003">Cell membrane</keyword>
<evidence type="ECO:0000259" key="20">
    <source>
        <dbReference type="Pfam" id="PF01478"/>
    </source>
</evidence>
<dbReference type="PANTHER" id="PTHR30487:SF0">
    <property type="entry name" value="PREPILIN LEADER PEPTIDASE_N-METHYLTRANSFERASE-RELATED"/>
    <property type="match status" value="1"/>
</dbReference>
<comment type="catalytic activity">
    <reaction evidence="14 18">
        <text>Typically cleaves a -Gly-|-Phe- bond to release an N-terminal, basic peptide of 5-8 residues from type IV prepilin, and then N-methylates the new N-terminal amino group, the methyl donor being S-adenosyl-L-methionine.</text>
        <dbReference type="EC" id="3.4.23.43"/>
    </reaction>
</comment>
<dbReference type="GO" id="GO:0032259">
    <property type="term" value="P:methylation"/>
    <property type="evidence" value="ECO:0007669"/>
    <property type="project" value="UniProtKB-KW"/>
</dbReference>
<dbReference type="Pfam" id="PF06750">
    <property type="entry name" value="A24_N_bact"/>
    <property type="match status" value="1"/>
</dbReference>
<evidence type="ECO:0000256" key="15">
    <source>
        <dbReference type="ARBA" id="ARBA00067082"/>
    </source>
</evidence>
<keyword evidence="8" id="KW-0949">S-adenosyl-L-methionine</keyword>
<evidence type="ECO:0000256" key="14">
    <source>
        <dbReference type="ARBA" id="ARBA00050401"/>
    </source>
</evidence>
<evidence type="ECO:0000256" key="4">
    <source>
        <dbReference type="ARBA" id="ARBA00022519"/>
    </source>
</evidence>
<feature type="domain" description="Prepilin peptidase A24 N-terminal" evidence="21">
    <location>
        <begin position="16"/>
        <end position="122"/>
    </location>
</feature>
<dbReference type="InterPro" id="IPR010627">
    <property type="entry name" value="Prepilin_pept_A24_N"/>
</dbReference>
<evidence type="ECO:0000256" key="9">
    <source>
        <dbReference type="ARBA" id="ARBA00022692"/>
    </source>
</evidence>
<dbReference type="GO" id="GO:0006465">
    <property type="term" value="P:signal peptide processing"/>
    <property type="evidence" value="ECO:0007669"/>
    <property type="project" value="TreeGrafter"/>
</dbReference>
<dbReference type="KEGG" id="dee:HQN60_03815"/>
<evidence type="ECO:0000256" key="13">
    <source>
        <dbReference type="ARBA" id="ARBA00023268"/>
    </source>
</evidence>
<dbReference type="InterPro" id="IPR014032">
    <property type="entry name" value="Peptidase_A24A_bac"/>
</dbReference>
<keyword evidence="6 18" id="KW-0645">Protease</keyword>
<evidence type="ECO:0000256" key="17">
    <source>
        <dbReference type="RuleBase" id="RU003793"/>
    </source>
</evidence>
<evidence type="ECO:0000256" key="19">
    <source>
        <dbReference type="SAM" id="Phobius"/>
    </source>
</evidence>
<dbReference type="PRINTS" id="PR00864">
    <property type="entry name" value="PREPILNPTASE"/>
</dbReference>
<protein>
    <recommendedName>
        <fullName evidence="16 18">Prepilin leader peptidase/N-methyltransferase</fullName>
        <ecNumber evidence="18">2.1.1.-</ecNumber>
        <ecNumber evidence="15 18">3.4.23.43</ecNumber>
    </recommendedName>
</protein>
<dbReference type="PANTHER" id="PTHR30487">
    <property type="entry name" value="TYPE 4 PREPILIN-LIKE PROTEINS LEADER PEPTIDE-PROCESSING ENZYME"/>
    <property type="match status" value="1"/>
</dbReference>
<dbReference type="EMBL" id="CP054143">
    <property type="protein sequence ID" value="QKJ68086.1"/>
    <property type="molecule type" value="Genomic_DNA"/>
</dbReference>
<dbReference type="Gene3D" id="1.20.120.1220">
    <property type="match status" value="1"/>
</dbReference>
<keyword evidence="13 18" id="KW-0511">Multifunctional enzyme</keyword>
<evidence type="ECO:0000256" key="8">
    <source>
        <dbReference type="ARBA" id="ARBA00022691"/>
    </source>
</evidence>
<sequence length="283" mass="31015">MNSSIEISMFIFAIAVLGLLVGSFLNVVIHRLPLMMEREFKQECAVLLDEPTPTPAAKYNLVVPRSACPQCGHQITALENIPILSWLLLRGQCAHCKNKISARYPLVELMTALISGGLAWHFGYSAPLIGALILAWFLITLIMIDADTYLLPDSLTLPLIWIGLIFNSFNVFTSLESAVYGAIAGYMSLWLVYWAFKLITGKEGMGYGDFKLLAALGAWFGWSMIPMIILLSSFAGAATGIVMVLGQNRGWNKPMPFGPYLGVAGLLALIWGKDLSLMLYGMA</sequence>
<dbReference type="GO" id="GO:0004190">
    <property type="term" value="F:aspartic-type endopeptidase activity"/>
    <property type="evidence" value="ECO:0007669"/>
    <property type="project" value="UniProtKB-EC"/>
</dbReference>
<keyword evidence="12 19" id="KW-0472">Membrane</keyword>